<gene>
    <name evidence="18" type="primary">glmU</name>
    <name evidence="20" type="ORF">DESPIGER_0210</name>
</gene>
<feature type="binding site" evidence="18">
    <location>
        <position position="405"/>
    </location>
    <ligand>
        <name>acetyl-CoA</name>
        <dbReference type="ChEBI" id="CHEBI:57288"/>
    </ligand>
</feature>
<evidence type="ECO:0000313" key="21">
    <source>
        <dbReference type="Proteomes" id="UP000186323"/>
    </source>
</evidence>
<feature type="binding site" evidence="18">
    <location>
        <position position="102"/>
    </location>
    <ligand>
        <name>Mg(2+)</name>
        <dbReference type="ChEBI" id="CHEBI:18420"/>
    </ligand>
</feature>
<feature type="binding site" evidence="18">
    <location>
        <position position="23"/>
    </location>
    <ligand>
        <name>UDP-N-acetyl-alpha-D-glucosamine</name>
        <dbReference type="ChEBI" id="CHEBI:57705"/>
    </ligand>
</feature>
<dbReference type="GO" id="GO:0008360">
    <property type="term" value="P:regulation of cell shape"/>
    <property type="evidence" value="ECO:0007669"/>
    <property type="project" value="UniProtKB-KW"/>
</dbReference>
<dbReference type="Pfam" id="PF00132">
    <property type="entry name" value="Hexapep"/>
    <property type="match status" value="1"/>
</dbReference>
<evidence type="ECO:0000256" key="6">
    <source>
        <dbReference type="ARBA" id="ARBA00022695"/>
    </source>
</evidence>
<feature type="binding site" evidence="18">
    <location>
        <position position="333"/>
    </location>
    <ligand>
        <name>UDP-N-acetyl-alpha-D-glucosamine</name>
        <dbReference type="ChEBI" id="CHEBI:57705"/>
    </ligand>
</feature>
<feature type="binding site" evidence="18">
    <location>
        <begin position="77"/>
        <end position="78"/>
    </location>
    <ligand>
        <name>UDP-N-acetyl-alpha-D-glucosamine</name>
        <dbReference type="ChEBI" id="CHEBI:57705"/>
    </ligand>
</feature>
<dbReference type="GO" id="GO:0009252">
    <property type="term" value="P:peptidoglycan biosynthetic process"/>
    <property type="evidence" value="ECO:0007669"/>
    <property type="project" value="UniProtKB-UniRule"/>
</dbReference>
<evidence type="ECO:0000256" key="2">
    <source>
        <dbReference type="ARBA" id="ARBA00007707"/>
    </source>
</evidence>
<feature type="binding site" evidence="18">
    <location>
        <begin position="386"/>
        <end position="387"/>
    </location>
    <ligand>
        <name>acetyl-CoA</name>
        <dbReference type="ChEBI" id="CHEBI:57288"/>
    </ligand>
</feature>
<dbReference type="GO" id="GO:0000287">
    <property type="term" value="F:magnesium ion binding"/>
    <property type="evidence" value="ECO:0007669"/>
    <property type="project" value="UniProtKB-UniRule"/>
</dbReference>
<dbReference type="NCBIfam" id="NF010936">
    <property type="entry name" value="PRK14356.1"/>
    <property type="match status" value="1"/>
</dbReference>
<feature type="binding site" evidence="18">
    <location>
        <position position="137"/>
    </location>
    <ligand>
        <name>UDP-N-acetyl-alpha-D-glucosamine</name>
        <dbReference type="ChEBI" id="CHEBI:57705"/>
    </ligand>
</feature>
<keyword evidence="21" id="KW-1185">Reference proteome</keyword>
<comment type="similarity">
    <text evidence="3 18">In the N-terminal section; belongs to the N-acetylglucosamine-1-phosphate uridyltransferase family.</text>
</comment>
<name>A0A1K1LBN8_9BACT</name>
<comment type="subcellular location">
    <subcellularLocation>
        <location evidence="1 18">Cytoplasm</location>
    </subcellularLocation>
</comment>
<evidence type="ECO:0000256" key="13">
    <source>
        <dbReference type="ARBA" id="ARBA00023315"/>
    </source>
</evidence>
<feature type="domain" description="MobA-like NTP transferase" evidence="19">
    <location>
        <begin position="6"/>
        <end position="129"/>
    </location>
</feature>
<feature type="binding site" evidence="18">
    <location>
        <position position="72"/>
    </location>
    <ligand>
        <name>UDP-N-acetyl-alpha-D-glucosamine</name>
        <dbReference type="ChEBI" id="CHEBI:57705"/>
    </ligand>
</feature>
<sequence length="451" mass="47654">MLQTAALILAAGKGTRMHSDKPKVLQTVLGEPMLRYVLEAVRPVFDGRVLVVVGHQAGMVEAAFPDAAFVRQEQQLGTGHALMQAMPALEGQCERVLVVNGDTPLLSEDVVRHFVEASAGADLAFATIELDDPAAYGRVVRAAGGGVRAIVEAKDYDPALYGPEPHEVNAGMYCVRLDLAARLLPRIGNANKSGEYYITDLISLAVAEGCKVQGVQCGRDESLMGVNSPLELSRSEECLRGRVVDGLLRSGVMLHAPALVRISPLATVEPGAEITGPCEIYGRSVVRRGARIDSHCVLRDTVIEAGAEIRSFCHFEDAHVGEAALVGPYARLRPGAVLEEASHVGNFVELKKSRLGKGAKANHLTYLGDSEIGAGTNIGAGTITCNYDGKHKFKTTIGEGAFIGSNTALVAPVRVGDGALIGAGSVITKDVPDGEMGIARGRQKNLPRKAV</sequence>
<dbReference type="SUPFAM" id="SSF51161">
    <property type="entry name" value="Trimeric LpxA-like enzymes"/>
    <property type="match status" value="1"/>
</dbReference>
<keyword evidence="9 18" id="KW-0460">Magnesium</keyword>
<keyword evidence="13 18" id="KW-0012">Acyltransferase</keyword>
<proteinExistence type="inferred from homology"/>
<reference evidence="21" key="1">
    <citation type="submission" date="2016-10" db="EMBL/GenBank/DDBJ databases">
        <authorList>
            <person name="Wegmann U."/>
        </authorList>
    </citation>
    <scope>NUCLEOTIDE SEQUENCE [LARGE SCALE GENOMIC DNA]</scope>
</reference>
<evidence type="ECO:0000256" key="16">
    <source>
        <dbReference type="ARBA" id="ARBA00048493"/>
    </source>
</evidence>
<dbReference type="HAMAP" id="MF_01631">
    <property type="entry name" value="GlmU"/>
    <property type="match status" value="1"/>
</dbReference>
<dbReference type="InterPro" id="IPR005882">
    <property type="entry name" value="Bifunctional_GlmU"/>
</dbReference>
<dbReference type="GO" id="GO:0071555">
    <property type="term" value="P:cell wall organization"/>
    <property type="evidence" value="ECO:0007669"/>
    <property type="project" value="UniProtKB-KW"/>
</dbReference>
<dbReference type="EMBL" id="LT630450">
    <property type="protein sequence ID" value="SFV72112.1"/>
    <property type="molecule type" value="Genomic_DNA"/>
</dbReference>
<keyword evidence="4 18" id="KW-0963">Cytoplasm</keyword>
<comment type="cofactor">
    <cofactor evidence="18">
        <name>Mg(2+)</name>
        <dbReference type="ChEBI" id="CHEBI:18420"/>
    </cofactor>
    <text evidence="18">Binds 1 Mg(2+) ion per subunit.</text>
</comment>
<dbReference type="PANTHER" id="PTHR43584:SF3">
    <property type="entry name" value="BIFUNCTIONAL PROTEIN GLMU"/>
    <property type="match status" value="1"/>
</dbReference>
<evidence type="ECO:0000256" key="1">
    <source>
        <dbReference type="ARBA" id="ARBA00004496"/>
    </source>
</evidence>
<accession>A0A1K1LBN8</accession>
<keyword evidence="6 18" id="KW-0548">Nucleotidyltransferase</keyword>
<dbReference type="GO" id="GO:0005737">
    <property type="term" value="C:cytoplasm"/>
    <property type="evidence" value="ECO:0007669"/>
    <property type="project" value="UniProtKB-SubCell"/>
</dbReference>
<evidence type="ECO:0000256" key="10">
    <source>
        <dbReference type="ARBA" id="ARBA00022960"/>
    </source>
</evidence>
<comment type="caution">
    <text evidence="18">Lacks conserved residue(s) required for the propagation of feature annotation.</text>
</comment>
<keyword evidence="7 18" id="KW-0479">Metal-binding</keyword>
<comment type="pathway">
    <text evidence="18">Bacterial outer membrane biogenesis; LPS lipid A biosynthesis.</text>
</comment>
<dbReference type="GO" id="GO:0019134">
    <property type="term" value="F:glucosamine-1-phosphate N-acetyltransferase activity"/>
    <property type="evidence" value="ECO:0007669"/>
    <property type="project" value="UniProtKB-UniRule"/>
</dbReference>
<dbReference type="InterPro" id="IPR038009">
    <property type="entry name" value="GlmU_C_LbH"/>
</dbReference>
<evidence type="ECO:0000256" key="3">
    <source>
        <dbReference type="ARBA" id="ARBA00007947"/>
    </source>
</evidence>
<feature type="binding site" evidence="18">
    <location>
        <begin position="9"/>
        <end position="12"/>
    </location>
    <ligand>
        <name>UDP-N-acetyl-alpha-D-glucosamine</name>
        <dbReference type="ChEBI" id="CHEBI:57705"/>
    </ligand>
</feature>
<dbReference type="UniPathway" id="UPA00113">
    <property type="reaction ID" value="UER00532"/>
</dbReference>
<comment type="function">
    <text evidence="17 18">Catalyzes the last two sequential reactions in the de novo biosynthetic pathway for UDP-N-acetylglucosamine (UDP-GlcNAc). The C-terminal domain catalyzes the transfer of acetyl group from acetyl coenzyme A to glucosamine-1-phosphate (GlcN-1-P) to produce N-acetylglucosamine-1-phosphate (GlcNAc-1-P), which is converted into UDP-GlcNAc by the transfer of uridine 5-monophosphate (from uridine 5-triphosphate), a reaction catalyzed by the N-terminal domain.</text>
</comment>
<dbReference type="InterPro" id="IPR001451">
    <property type="entry name" value="Hexapep"/>
</dbReference>
<evidence type="ECO:0000256" key="17">
    <source>
        <dbReference type="ARBA" id="ARBA00049628"/>
    </source>
</evidence>
<keyword evidence="14 18" id="KW-0961">Cell wall biogenesis/degradation</keyword>
<dbReference type="NCBIfam" id="TIGR01173">
    <property type="entry name" value="glmU"/>
    <property type="match status" value="1"/>
</dbReference>
<feature type="active site" description="Proton acceptor" evidence="18">
    <location>
        <position position="363"/>
    </location>
</feature>
<feature type="binding site" evidence="18">
    <location>
        <position position="227"/>
    </location>
    <ligand>
        <name>UDP-N-acetyl-alpha-D-glucosamine</name>
        <dbReference type="ChEBI" id="CHEBI:57705"/>
    </ligand>
</feature>
<dbReference type="SUPFAM" id="SSF53448">
    <property type="entry name" value="Nucleotide-diphospho-sugar transferases"/>
    <property type="match status" value="1"/>
</dbReference>
<dbReference type="Pfam" id="PF12804">
    <property type="entry name" value="NTP_transf_3"/>
    <property type="match status" value="1"/>
</dbReference>
<evidence type="ECO:0000256" key="9">
    <source>
        <dbReference type="ARBA" id="ARBA00022842"/>
    </source>
</evidence>
<comment type="subunit">
    <text evidence="18">Homotrimer.</text>
</comment>
<dbReference type="CDD" id="cd02540">
    <property type="entry name" value="GT2_GlmU_N_bac"/>
    <property type="match status" value="1"/>
</dbReference>
<dbReference type="GO" id="GO:0003977">
    <property type="term" value="F:UDP-N-acetylglucosamine diphosphorylase activity"/>
    <property type="evidence" value="ECO:0007669"/>
    <property type="project" value="UniProtKB-UniRule"/>
</dbReference>
<feature type="binding site" evidence="18">
    <location>
        <position position="351"/>
    </location>
    <ligand>
        <name>UDP-N-acetyl-alpha-D-glucosamine</name>
        <dbReference type="ChEBI" id="CHEBI:57705"/>
    </ligand>
</feature>
<dbReference type="Gene3D" id="3.90.550.10">
    <property type="entry name" value="Spore Coat Polysaccharide Biosynthesis Protein SpsA, Chain A"/>
    <property type="match status" value="1"/>
</dbReference>
<feature type="region of interest" description="Linker" evidence="18">
    <location>
        <begin position="230"/>
        <end position="250"/>
    </location>
</feature>
<protein>
    <recommendedName>
        <fullName evidence="18">Bifunctional protein GlmU</fullName>
    </recommendedName>
    <domain>
        <recommendedName>
            <fullName evidence="18">UDP-N-acetylglucosamine pyrophosphorylase</fullName>
            <ecNumber evidence="18">2.7.7.23</ecNumber>
        </recommendedName>
        <alternativeName>
            <fullName evidence="18">N-acetylglucosamine-1-phosphate uridyltransferase</fullName>
        </alternativeName>
    </domain>
    <domain>
        <recommendedName>
            <fullName evidence="18">Glucosamine-1-phosphate N-acetyltransferase</fullName>
            <ecNumber evidence="18">2.3.1.157</ecNumber>
        </recommendedName>
    </domain>
</protein>
<feature type="binding site" evidence="18">
    <location>
        <position position="169"/>
    </location>
    <ligand>
        <name>UDP-N-acetyl-alpha-D-glucosamine</name>
        <dbReference type="ChEBI" id="CHEBI:57705"/>
    </ligand>
</feature>
<evidence type="ECO:0000256" key="5">
    <source>
        <dbReference type="ARBA" id="ARBA00022679"/>
    </source>
</evidence>
<feature type="binding site" evidence="18">
    <location>
        <position position="377"/>
    </location>
    <ligand>
        <name>UDP-N-acetyl-alpha-D-glucosamine</name>
        <dbReference type="ChEBI" id="CHEBI:57705"/>
    </ligand>
</feature>
<dbReference type="RefSeq" id="WP_072331943.1">
    <property type="nucleotide sequence ID" value="NZ_CALJDE010000052.1"/>
</dbReference>
<keyword evidence="11 18" id="KW-0573">Peptidoglycan synthesis</keyword>
<dbReference type="UniPathway" id="UPA00973"/>
<dbReference type="InterPro" id="IPR029044">
    <property type="entry name" value="Nucleotide-diphossugar_trans"/>
</dbReference>
<evidence type="ECO:0000256" key="7">
    <source>
        <dbReference type="ARBA" id="ARBA00022723"/>
    </source>
</evidence>
<comment type="pathway">
    <text evidence="18">Nucleotide-sugar biosynthesis; UDP-N-acetyl-alpha-D-glucosamine biosynthesis; N-acetyl-alpha-D-glucosamine 1-phosphate from alpha-D-glucosamine 6-phosphate (route II): step 2/2.</text>
</comment>
<evidence type="ECO:0000259" key="19">
    <source>
        <dbReference type="Pfam" id="PF12804"/>
    </source>
</evidence>
<dbReference type="PROSITE" id="PS00101">
    <property type="entry name" value="HEXAPEP_TRANSFERASES"/>
    <property type="match status" value="1"/>
</dbReference>
<comment type="pathway">
    <text evidence="18">Nucleotide-sugar biosynthesis; UDP-N-acetyl-alpha-D-glucosamine biosynthesis; UDP-N-acetyl-alpha-D-glucosamine from N-acetyl-alpha-D-glucosamine 1-phosphate: step 1/1.</text>
</comment>
<evidence type="ECO:0000256" key="18">
    <source>
        <dbReference type="HAMAP-Rule" id="MF_01631"/>
    </source>
</evidence>
<dbReference type="PANTHER" id="PTHR43584">
    <property type="entry name" value="NUCLEOTIDYL TRANSFERASE"/>
    <property type="match status" value="1"/>
</dbReference>
<dbReference type="Proteomes" id="UP000186323">
    <property type="component" value="Chromosome I"/>
</dbReference>
<feature type="binding site" evidence="18">
    <location>
        <position position="152"/>
    </location>
    <ligand>
        <name>UDP-N-acetyl-alpha-D-glucosamine</name>
        <dbReference type="ChEBI" id="CHEBI:57705"/>
    </ligand>
</feature>
<dbReference type="InterPro" id="IPR011004">
    <property type="entry name" value="Trimer_LpxA-like_sf"/>
</dbReference>
<feature type="binding site" evidence="18">
    <location>
        <position position="440"/>
    </location>
    <ligand>
        <name>acetyl-CoA</name>
        <dbReference type="ChEBI" id="CHEBI:57288"/>
    </ligand>
</feature>
<dbReference type="InterPro" id="IPR050065">
    <property type="entry name" value="GlmU-like"/>
</dbReference>
<organism evidence="20 21">
    <name type="scientific">Desulfovibrio piger</name>
    <dbReference type="NCBI Taxonomy" id="901"/>
    <lineage>
        <taxon>Bacteria</taxon>
        <taxon>Pseudomonadati</taxon>
        <taxon>Thermodesulfobacteriota</taxon>
        <taxon>Desulfovibrionia</taxon>
        <taxon>Desulfovibrionales</taxon>
        <taxon>Desulfovibrionaceae</taxon>
        <taxon>Desulfovibrio</taxon>
    </lineage>
</organism>
<dbReference type="GO" id="GO:0000902">
    <property type="term" value="P:cell morphogenesis"/>
    <property type="evidence" value="ECO:0007669"/>
    <property type="project" value="UniProtKB-UniRule"/>
</dbReference>
<feature type="region of interest" description="Pyrophosphorylase" evidence="18">
    <location>
        <begin position="1"/>
        <end position="229"/>
    </location>
</feature>
<dbReference type="EC" id="2.3.1.157" evidence="18"/>
<evidence type="ECO:0000256" key="8">
    <source>
        <dbReference type="ARBA" id="ARBA00022737"/>
    </source>
</evidence>
<evidence type="ECO:0000313" key="20">
    <source>
        <dbReference type="EMBL" id="SFV72112.1"/>
    </source>
</evidence>
<comment type="catalytic activity">
    <reaction evidence="16 18">
        <text>N-acetyl-alpha-D-glucosamine 1-phosphate + UTP + H(+) = UDP-N-acetyl-alpha-D-glucosamine + diphosphate</text>
        <dbReference type="Rhea" id="RHEA:13509"/>
        <dbReference type="ChEBI" id="CHEBI:15378"/>
        <dbReference type="ChEBI" id="CHEBI:33019"/>
        <dbReference type="ChEBI" id="CHEBI:46398"/>
        <dbReference type="ChEBI" id="CHEBI:57705"/>
        <dbReference type="ChEBI" id="CHEBI:57776"/>
        <dbReference type="EC" id="2.7.7.23"/>
    </reaction>
</comment>
<evidence type="ECO:0000256" key="12">
    <source>
        <dbReference type="ARBA" id="ARBA00023268"/>
    </source>
</evidence>
<dbReference type="Gene3D" id="2.160.10.10">
    <property type="entry name" value="Hexapeptide repeat proteins"/>
    <property type="match status" value="1"/>
</dbReference>
<evidence type="ECO:0000256" key="4">
    <source>
        <dbReference type="ARBA" id="ARBA00022490"/>
    </source>
</evidence>
<feature type="binding site" evidence="18">
    <location>
        <position position="227"/>
    </location>
    <ligand>
        <name>Mg(2+)</name>
        <dbReference type="ChEBI" id="CHEBI:18420"/>
    </ligand>
</feature>
<keyword evidence="8 18" id="KW-0677">Repeat</keyword>
<keyword evidence="10 18" id="KW-0133">Cell shape</keyword>
<dbReference type="InterPro" id="IPR018357">
    <property type="entry name" value="Hexapep_transf_CS"/>
</dbReference>
<dbReference type="InterPro" id="IPR025877">
    <property type="entry name" value="MobA-like_NTP_Trfase"/>
</dbReference>
<dbReference type="AlphaFoldDB" id="A0A1K1LBN8"/>
<feature type="binding site" evidence="18">
    <location>
        <position position="380"/>
    </location>
    <ligand>
        <name>acetyl-CoA</name>
        <dbReference type="ChEBI" id="CHEBI:57288"/>
    </ligand>
</feature>
<dbReference type="GO" id="GO:0009245">
    <property type="term" value="P:lipid A biosynthetic process"/>
    <property type="evidence" value="ECO:0007669"/>
    <property type="project" value="UniProtKB-UniRule"/>
</dbReference>
<evidence type="ECO:0000256" key="15">
    <source>
        <dbReference type="ARBA" id="ARBA00048247"/>
    </source>
</evidence>
<comment type="similarity">
    <text evidence="2 18">In the C-terminal section; belongs to the transferase hexapeptide repeat family.</text>
</comment>
<dbReference type="GO" id="GO:0006048">
    <property type="term" value="P:UDP-N-acetylglucosamine biosynthetic process"/>
    <property type="evidence" value="ECO:0007669"/>
    <property type="project" value="UniProtKB-UniPathway"/>
</dbReference>
<dbReference type="EC" id="2.7.7.23" evidence="18"/>
<feature type="binding site" evidence="18">
    <location>
        <position position="366"/>
    </location>
    <ligand>
        <name>UDP-N-acetyl-alpha-D-glucosamine</name>
        <dbReference type="ChEBI" id="CHEBI:57705"/>
    </ligand>
</feature>
<dbReference type="CDD" id="cd03353">
    <property type="entry name" value="LbH_GlmU_C"/>
    <property type="match status" value="1"/>
</dbReference>
<dbReference type="GO" id="GO:0016020">
    <property type="term" value="C:membrane"/>
    <property type="evidence" value="ECO:0007669"/>
    <property type="project" value="GOC"/>
</dbReference>
<dbReference type="OrthoDB" id="9775031at2"/>
<feature type="binding site" evidence="18">
    <location>
        <position position="423"/>
    </location>
    <ligand>
        <name>acetyl-CoA</name>
        <dbReference type="ChEBI" id="CHEBI:57288"/>
    </ligand>
</feature>
<keyword evidence="12 18" id="KW-0511">Multifunctional enzyme</keyword>
<evidence type="ECO:0000256" key="11">
    <source>
        <dbReference type="ARBA" id="ARBA00022984"/>
    </source>
</evidence>
<evidence type="ECO:0000256" key="14">
    <source>
        <dbReference type="ARBA" id="ARBA00023316"/>
    </source>
</evidence>
<keyword evidence="5 18" id="KW-0808">Transferase</keyword>
<feature type="region of interest" description="N-acetyltransferase" evidence="18">
    <location>
        <begin position="251"/>
        <end position="451"/>
    </location>
</feature>
<dbReference type="KEGG" id="dpg:DESPIGER_0210"/>
<comment type="catalytic activity">
    <reaction evidence="15 18">
        <text>alpha-D-glucosamine 1-phosphate + acetyl-CoA = N-acetyl-alpha-D-glucosamine 1-phosphate + CoA + H(+)</text>
        <dbReference type="Rhea" id="RHEA:13725"/>
        <dbReference type="ChEBI" id="CHEBI:15378"/>
        <dbReference type="ChEBI" id="CHEBI:57287"/>
        <dbReference type="ChEBI" id="CHEBI:57288"/>
        <dbReference type="ChEBI" id="CHEBI:57776"/>
        <dbReference type="ChEBI" id="CHEBI:58516"/>
        <dbReference type="EC" id="2.3.1.157"/>
    </reaction>
</comment>